<dbReference type="InterPro" id="IPR007812">
    <property type="entry name" value="T2SS_protein-GspL"/>
</dbReference>
<reference evidence="13 14" key="1">
    <citation type="submission" date="2015-08" db="EMBL/GenBank/DDBJ databases">
        <title>Complete genome sequence of Sulfurifustis variabilis.</title>
        <authorList>
            <person name="Miura A."/>
            <person name="Kojima H."/>
            <person name="Fukui M."/>
        </authorList>
    </citation>
    <scope>NUCLEOTIDE SEQUENCE [LARGE SCALE GENOMIC DNA]</scope>
    <source>
        <strain evidence="14">skN76</strain>
    </source>
</reference>
<evidence type="ECO:0000256" key="1">
    <source>
        <dbReference type="ARBA" id="ARBA00004377"/>
    </source>
</evidence>
<protein>
    <recommendedName>
        <fullName evidence="10">Type II secretion system protein L</fullName>
        <shortName evidence="10">T2SS protein L</shortName>
    </recommendedName>
</protein>
<evidence type="ECO:0000313" key="14">
    <source>
        <dbReference type="Proteomes" id="UP000218899"/>
    </source>
</evidence>
<keyword evidence="6" id="KW-0812">Transmembrane</keyword>
<dbReference type="InterPro" id="IPR043129">
    <property type="entry name" value="ATPase_NBD"/>
</dbReference>
<dbReference type="InterPro" id="IPR025691">
    <property type="entry name" value="GspL_pp_dom"/>
</dbReference>
<keyword evidence="5" id="KW-0997">Cell inner membrane</keyword>
<evidence type="ECO:0000256" key="9">
    <source>
        <dbReference type="ARBA" id="ARBA00023136"/>
    </source>
</evidence>
<dbReference type="CDD" id="cd24017">
    <property type="entry name" value="ASKHA_T2SSL_N"/>
    <property type="match status" value="1"/>
</dbReference>
<dbReference type="PIRSF" id="PIRSF015761">
    <property type="entry name" value="Protein_L"/>
    <property type="match status" value="1"/>
</dbReference>
<evidence type="ECO:0000259" key="12">
    <source>
        <dbReference type="Pfam" id="PF12693"/>
    </source>
</evidence>
<name>A0A1B4V6I8_9GAMM</name>
<dbReference type="GO" id="GO:0009276">
    <property type="term" value="C:Gram-negative-bacterium-type cell wall"/>
    <property type="evidence" value="ECO:0007669"/>
    <property type="project" value="InterPro"/>
</dbReference>
<proteinExistence type="inferred from homology"/>
<dbReference type="GO" id="GO:0015628">
    <property type="term" value="P:protein secretion by the type II secretion system"/>
    <property type="evidence" value="ECO:0007669"/>
    <property type="project" value="InterPro"/>
</dbReference>
<dbReference type="AlphaFoldDB" id="A0A1B4V6I8"/>
<evidence type="ECO:0000256" key="4">
    <source>
        <dbReference type="ARBA" id="ARBA00022475"/>
    </source>
</evidence>
<evidence type="ECO:0000256" key="3">
    <source>
        <dbReference type="ARBA" id="ARBA00022448"/>
    </source>
</evidence>
<comment type="similarity">
    <text evidence="2 10">Belongs to the GSP L family.</text>
</comment>
<evidence type="ECO:0000256" key="2">
    <source>
        <dbReference type="ARBA" id="ARBA00005318"/>
    </source>
</evidence>
<evidence type="ECO:0000256" key="8">
    <source>
        <dbReference type="ARBA" id="ARBA00022989"/>
    </source>
</evidence>
<dbReference type="Gene3D" id="3.30.1360.100">
    <property type="entry name" value="General secretion pathway protein M, EpsM"/>
    <property type="match status" value="1"/>
</dbReference>
<keyword evidence="3 10" id="KW-0813">Transport</keyword>
<dbReference type="GO" id="GO:0015627">
    <property type="term" value="C:type II protein secretion system complex"/>
    <property type="evidence" value="ECO:0007669"/>
    <property type="project" value="InterPro"/>
</dbReference>
<comment type="subcellular location">
    <subcellularLocation>
        <location evidence="1">Cell inner membrane</location>
        <topology evidence="1">Single-pass membrane protein</topology>
    </subcellularLocation>
</comment>
<feature type="domain" description="GspL cytoplasmic actin-ATPase-like" evidence="11">
    <location>
        <begin position="34"/>
        <end position="169"/>
    </location>
</feature>
<organism evidence="13 14">
    <name type="scientific">Sulfurifustis variabilis</name>
    <dbReference type="NCBI Taxonomy" id="1675686"/>
    <lineage>
        <taxon>Bacteria</taxon>
        <taxon>Pseudomonadati</taxon>
        <taxon>Pseudomonadota</taxon>
        <taxon>Gammaproteobacteria</taxon>
        <taxon>Acidiferrobacterales</taxon>
        <taxon>Acidiferrobacteraceae</taxon>
        <taxon>Sulfurifustis</taxon>
    </lineage>
</organism>
<keyword evidence="14" id="KW-1185">Reference proteome</keyword>
<evidence type="ECO:0000259" key="11">
    <source>
        <dbReference type="Pfam" id="PF05134"/>
    </source>
</evidence>
<keyword evidence="7 10" id="KW-0653">Protein transport</keyword>
<dbReference type="Gene3D" id="3.30.420.380">
    <property type="match status" value="1"/>
</dbReference>
<dbReference type="NCBIfam" id="TIGR01709">
    <property type="entry name" value="typeII_sec_gspL"/>
    <property type="match status" value="1"/>
</dbReference>
<evidence type="ECO:0000256" key="5">
    <source>
        <dbReference type="ARBA" id="ARBA00022519"/>
    </source>
</evidence>
<keyword evidence="9" id="KW-0472">Membrane</keyword>
<evidence type="ECO:0000256" key="10">
    <source>
        <dbReference type="PIRNR" id="PIRNR015761"/>
    </source>
</evidence>
<evidence type="ECO:0000256" key="7">
    <source>
        <dbReference type="ARBA" id="ARBA00022927"/>
    </source>
</evidence>
<dbReference type="Proteomes" id="UP000218899">
    <property type="component" value="Chromosome"/>
</dbReference>
<dbReference type="Pfam" id="PF12693">
    <property type="entry name" value="GspL_C"/>
    <property type="match status" value="1"/>
</dbReference>
<gene>
    <name evidence="13" type="ORF">SVA_1632</name>
</gene>
<evidence type="ECO:0000256" key="6">
    <source>
        <dbReference type="ARBA" id="ARBA00022692"/>
    </source>
</evidence>
<dbReference type="SUPFAM" id="SSF53067">
    <property type="entry name" value="Actin-like ATPase domain"/>
    <property type="match status" value="1"/>
</dbReference>
<dbReference type="KEGG" id="sva:SVA_1632"/>
<keyword evidence="8" id="KW-1133">Transmembrane helix</keyword>
<keyword evidence="4" id="KW-1003">Cell membrane</keyword>
<dbReference type="Pfam" id="PF05134">
    <property type="entry name" value="T2SSL"/>
    <property type="match status" value="1"/>
</dbReference>
<dbReference type="EMBL" id="AP014936">
    <property type="protein sequence ID" value="BAU48192.1"/>
    <property type="molecule type" value="Genomic_DNA"/>
</dbReference>
<feature type="domain" description="GspL periplasmic" evidence="12">
    <location>
        <begin position="253"/>
        <end position="399"/>
    </location>
</feature>
<evidence type="ECO:0000313" key="13">
    <source>
        <dbReference type="EMBL" id="BAU48192.1"/>
    </source>
</evidence>
<dbReference type="InterPro" id="IPR024230">
    <property type="entry name" value="GspL_cyto_dom"/>
</dbReference>
<dbReference type="GO" id="GO:0005886">
    <property type="term" value="C:plasma membrane"/>
    <property type="evidence" value="ECO:0007669"/>
    <property type="project" value="UniProtKB-SubCell"/>
</dbReference>
<sequence length="410" mass="44626">MWLRLPRGWPESAGPMQWQACDADGAPHRGEALTLPDLPDFLRRARVQVWTPPSDTVLTRATLPTRSRARILQALPFALEDQLLADPEQLHFAYTPNPDGSLAVAVTDRVRVKTWLDTLAAAGIRPAGLCPGNLALPLQANAWSAAFVDDELWVRTGTASGFVCPREHAAPPALVLAALREAIAQSNAPQCLFMYGPPPDIDLDLWAGHLGIPVQPAVGDFWVATESPALNLLQGELTPTAHLRQVGRPLIPAAAMLAIWLVGLVTVDLVEWARLHRLHEGYATEMREILLKAFPETKTVLDPYAQMQRNLESLQFRGGGPSDLLPLLARVAPTVQDQTQAKLHGLKYAERALTLDVTLPDYQALDALKNRLQAANLEVEVVAANSRGGEVEGRLRIQSAGARAKPARSS</sequence>
<accession>A0A1B4V6I8</accession>
<comment type="function">
    <text evidence="10">Inner membrane component of the type II secretion system required for the energy-dependent secretion of extracellular factors such as proteases and toxins from the periplasm.</text>
</comment>